<dbReference type="PROSITE" id="PS51257">
    <property type="entry name" value="PROKAR_LIPOPROTEIN"/>
    <property type="match status" value="1"/>
</dbReference>
<dbReference type="OrthoDB" id="7866385at2"/>
<dbReference type="RefSeq" id="WP_020039892.1">
    <property type="nucleotide sequence ID" value="NZ_KE557273.1"/>
</dbReference>
<dbReference type="HOGENOM" id="CLU_2275467_0_0_5"/>
<proteinExistence type="predicted"/>
<name>S9S560_9RHOB</name>
<gene>
    <name evidence="1" type="ORF">Salmuc_02704</name>
</gene>
<sequence>MPRHTPHALAGAALLALAGCVETTEPPRDDGLSGTDPQFAAMETPCRAQASRMTGSPQGAVAILDRIRTGGGPILTLSANGANYTCRLEPDGSVTVFSEFAN</sequence>
<comment type="caution">
    <text evidence="1">The sequence shown here is derived from an EMBL/GenBank/DDBJ whole genome shotgun (WGS) entry which is preliminary data.</text>
</comment>
<reference evidence="2" key="1">
    <citation type="journal article" date="2014" name="Stand. Genomic Sci.">
        <title>Genome sequence of the exopolysaccharide-producing Salipiger mucosus type strain (DSM 16094(T)), a moderately halophilic member of the Roseobacter clade.</title>
        <authorList>
            <person name="Riedel T."/>
            <person name="Spring S."/>
            <person name="Fiebig A."/>
            <person name="Petersen J."/>
            <person name="Kyrpides N.C."/>
            <person name="Goker M."/>
            <person name="Klenk H.P."/>
        </authorList>
    </citation>
    <scope>NUCLEOTIDE SEQUENCE [LARGE SCALE GENOMIC DNA]</scope>
    <source>
        <strain evidence="2">DSM 16094</strain>
    </source>
</reference>
<dbReference type="STRING" id="1123237.Salmuc_02704"/>
<dbReference type="AlphaFoldDB" id="S9S560"/>
<dbReference type="EMBL" id="APVH01000009">
    <property type="protein sequence ID" value="EPX85325.1"/>
    <property type="molecule type" value="Genomic_DNA"/>
</dbReference>
<evidence type="ECO:0000313" key="2">
    <source>
        <dbReference type="Proteomes" id="UP000015347"/>
    </source>
</evidence>
<dbReference type="Proteomes" id="UP000015347">
    <property type="component" value="Unassembled WGS sequence"/>
</dbReference>
<protein>
    <recommendedName>
        <fullName evidence="3">Lipoprotein</fullName>
    </recommendedName>
</protein>
<evidence type="ECO:0000313" key="1">
    <source>
        <dbReference type="EMBL" id="EPX85325.1"/>
    </source>
</evidence>
<keyword evidence="2" id="KW-1185">Reference proteome</keyword>
<accession>S9S560</accession>
<evidence type="ECO:0008006" key="3">
    <source>
        <dbReference type="Google" id="ProtNLM"/>
    </source>
</evidence>
<organism evidence="1 2">
    <name type="scientific">Salipiger mucosus DSM 16094</name>
    <dbReference type="NCBI Taxonomy" id="1123237"/>
    <lineage>
        <taxon>Bacteria</taxon>
        <taxon>Pseudomonadati</taxon>
        <taxon>Pseudomonadota</taxon>
        <taxon>Alphaproteobacteria</taxon>
        <taxon>Rhodobacterales</taxon>
        <taxon>Roseobacteraceae</taxon>
        <taxon>Salipiger</taxon>
    </lineage>
</organism>